<evidence type="ECO:0000259" key="2">
    <source>
        <dbReference type="Pfam" id="PF07583"/>
    </source>
</evidence>
<dbReference type="InterPro" id="IPR011444">
    <property type="entry name" value="DUF1549"/>
</dbReference>
<dbReference type="Pfam" id="PF07635">
    <property type="entry name" value="PSCyt1"/>
    <property type="match status" value="1"/>
</dbReference>
<sequence>MGMLKIQLLGVQTCMNSPSLSFKLACMIPPRFPTFILLLSVSLLMPHRVRAADEPVRFSRDVLPILSDRCFHCHGPDEEHREADLRLDRRESAVDQIGAIVPMQPDESELLSRIISDDEDMLMPPPQSHRKPLSQSEIEILRRWIAEGAEWGSHWSFEKPVRPEVPKSEANAIDFFVRKRLTQHGLRPAAEADRRTLIRRVSLDLIGLPPTPADVDAFLADESPAAYENLVDRLLQSPHYGERMAWPWLDAARYADTSGYQGDPVRSMWPWRDWVVNALNENMPFDEFTIQQIAGDLLPNCTPEQQLASGFNRNHMHNGEGGRIAEETRVDNVFDRTETTGTVWLGLTLQCARCHDHKFDPTSNLDYFAFTDFFNQTSEEGRIVGGLAVPPAMDYVPAETRHQLQDQQRQIDQLTKQLMAASDEADAAQAKWESPWNEPSSREQTQRWIPLDAIDSRSTGGATITKRDDLALHVTGQRPGKDVYELTFATDLRDISGIRIDAFVDPSSPGKGTGRDKNGNFVLSEIEVAARPADAAKEDFKPIKLVRAEADFSQAGLPVSEAIDGKSGNDNGWSVSGHTKKEPRWGKFFFEQAVGFDAGTELSVKLRFESQHTQHTLALFRISVSDEKQPEGIDAKIAESLLKQPEQRSDADRAALREHFRLHHWPPMGEIARQLNAARSRLGKLKANAKPVRVMVMDTREKPRETFVLVKGIYNDVTDQKVVANVPNMLPPLPEKPDGAPPTRLDLARWIVSPENPLTARVTVNRYWQTFFGRGIVSTMDDFGLQGTQATHPDLLDWLAVEFVESGWDVKKMHRLIVTSETYRQSAQVTSELLEQDPENILLSRAPRYRMPSWMIRDHALAASGLLNPSRGGPPVKPYQPDGIWAEATFGKIRYQADTGEKLYRRSLYTFWRRIVGPTVFFDSAKRQTCEVKMNLTNTPLHALTTLNDVTFVEAARVLAEQTIKDHDNKTQRITSAFLLLTSRPPTRLELELLTNRVDGYIEAFEKSPEDAAKLLAIGDNPRDTSLDPAEHAAYTTLYNTLMNLDEVLVKP</sequence>
<evidence type="ECO:0000259" key="3">
    <source>
        <dbReference type="Pfam" id="PF07587"/>
    </source>
</evidence>
<evidence type="ECO:0000259" key="4">
    <source>
        <dbReference type="Pfam" id="PF07635"/>
    </source>
</evidence>
<keyword evidence="6" id="KW-1185">Reference proteome</keyword>
<feature type="domain" description="DUF1549" evidence="2">
    <location>
        <begin position="173"/>
        <end position="378"/>
    </location>
</feature>
<dbReference type="Pfam" id="PF07583">
    <property type="entry name" value="PSCyt2"/>
    <property type="match status" value="1"/>
</dbReference>
<feature type="region of interest" description="Disordered" evidence="1">
    <location>
        <begin position="423"/>
        <end position="445"/>
    </location>
</feature>
<organism evidence="5 6">
    <name type="scientific">Novipirellula rosea</name>
    <dbReference type="NCBI Taxonomy" id="1031540"/>
    <lineage>
        <taxon>Bacteria</taxon>
        <taxon>Pseudomonadati</taxon>
        <taxon>Planctomycetota</taxon>
        <taxon>Planctomycetia</taxon>
        <taxon>Pirellulales</taxon>
        <taxon>Pirellulaceae</taxon>
        <taxon>Novipirellula</taxon>
    </lineage>
</organism>
<dbReference type="EMBL" id="BAABGA010000120">
    <property type="protein sequence ID" value="GAA4472730.1"/>
    <property type="molecule type" value="Genomic_DNA"/>
</dbReference>
<protein>
    <submittedName>
        <fullName evidence="5">PSD1 and planctomycete cytochrome C domain-containing protein</fullName>
    </submittedName>
</protein>
<evidence type="ECO:0000313" key="6">
    <source>
        <dbReference type="Proteomes" id="UP001500840"/>
    </source>
</evidence>
<evidence type="ECO:0000313" key="5">
    <source>
        <dbReference type="EMBL" id="GAA4472730.1"/>
    </source>
</evidence>
<name>A0ABP8NWR1_9BACT</name>
<dbReference type="InterPro" id="IPR011429">
    <property type="entry name" value="Cyt_c_Planctomycete-type"/>
</dbReference>
<feature type="domain" description="Cytochrome C Planctomycete-type" evidence="4">
    <location>
        <begin position="70"/>
        <end position="126"/>
    </location>
</feature>
<evidence type="ECO:0000256" key="1">
    <source>
        <dbReference type="SAM" id="MobiDB-lite"/>
    </source>
</evidence>
<accession>A0ABP8NWR1</accession>
<gene>
    <name evidence="5" type="ORF">GCM10023156_69720</name>
</gene>
<dbReference type="PANTHER" id="PTHR35889">
    <property type="entry name" value="CYCLOINULO-OLIGOSACCHARIDE FRUCTANOTRANSFERASE-RELATED"/>
    <property type="match status" value="1"/>
</dbReference>
<dbReference type="PANTHER" id="PTHR35889:SF3">
    <property type="entry name" value="F-BOX DOMAIN-CONTAINING PROTEIN"/>
    <property type="match status" value="1"/>
</dbReference>
<feature type="domain" description="DUF1553" evidence="3">
    <location>
        <begin position="743"/>
        <end position="996"/>
    </location>
</feature>
<comment type="caution">
    <text evidence="5">The sequence shown here is derived from an EMBL/GenBank/DDBJ whole genome shotgun (WGS) entry which is preliminary data.</text>
</comment>
<dbReference type="Proteomes" id="UP001500840">
    <property type="component" value="Unassembled WGS sequence"/>
</dbReference>
<reference evidence="6" key="1">
    <citation type="journal article" date="2019" name="Int. J. Syst. Evol. Microbiol.">
        <title>The Global Catalogue of Microorganisms (GCM) 10K type strain sequencing project: providing services to taxonomists for standard genome sequencing and annotation.</title>
        <authorList>
            <consortium name="The Broad Institute Genomics Platform"/>
            <consortium name="The Broad Institute Genome Sequencing Center for Infectious Disease"/>
            <person name="Wu L."/>
            <person name="Ma J."/>
        </authorList>
    </citation>
    <scope>NUCLEOTIDE SEQUENCE [LARGE SCALE GENOMIC DNA]</scope>
    <source>
        <strain evidence="6">JCM 17759</strain>
    </source>
</reference>
<proteinExistence type="predicted"/>
<dbReference type="Pfam" id="PF07587">
    <property type="entry name" value="PSD1"/>
    <property type="match status" value="1"/>
</dbReference>
<dbReference type="InterPro" id="IPR022655">
    <property type="entry name" value="DUF1553"/>
</dbReference>